<dbReference type="SUPFAM" id="SSF51905">
    <property type="entry name" value="FAD/NAD(P)-binding domain"/>
    <property type="match status" value="1"/>
</dbReference>
<dbReference type="OrthoDB" id="9805351at2"/>
<proteinExistence type="predicted"/>
<dbReference type="Pfam" id="PF02910">
    <property type="entry name" value="Succ_DH_flav_C"/>
    <property type="match status" value="1"/>
</dbReference>
<dbReference type="STRING" id="1236976.JCM16418_601"/>
<evidence type="ECO:0000256" key="1">
    <source>
        <dbReference type="ARBA" id="ARBA00022630"/>
    </source>
</evidence>
<dbReference type="SUPFAM" id="SSF46977">
    <property type="entry name" value="Succinate dehydrogenase/fumarate reductase flavoprotein C-terminal domain"/>
    <property type="match status" value="1"/>
</dbReference>
<dbReference type="RefSeq" id="WP_036645830.1">
    <property type="nucleotide sequence ID" value="NZ_BAVZ01000001.1"/>
</dbReference>
<dbReference type="eggNOG" id="COG1053">
    <property type="taxonomic scope" value="Bacteria"/>
</dbReference>
<dbReference type="PANTHER" id="PTHR11632:SF51">
    <property type="entry name" value="SUCCINATE DEHYDROGENASE [UBIQUINONE] FLAVOPROTEIN SUBUNIT, MITOCHONDRIAL"/>
    <property type="match status" value="1"/>
</dbReference>
<dbReference type="Gene3D" id="1.20.58.100">
    <property type="entry name" value="Fumarate reductase/succinate dehydrogenase flavoprotein-like, C-terminal domain"/>
    <property type="match status" value="1"/>
</dbReference>
<feature type="domain" description="FAD-dependent oxidoreductase 2 FAD-binding" evidence="4">
    <location>
        <begin position="15"/>
        <end position="220"/>
    </location>
</feature>
<feature type="active site" description="Proton acceptor" evidence="3">
    <location>
        <position position="261"/>
    </location>
</feature>
<evidence type="ECO:0000313" key="7">
    <source>
        <dbReference type="Proteomes" id="UP000019364"/>
    </source>
</evidence>
<keyword evidence="2" id="KW-0560">Oxidoreductase</keyword>
<dbReference type="PANTHER" id="PTHR11632">
    <property type="entry name" value="SUCCINATE DEHYDROGENASE 2 FLAVOPROTEIN SUBUNIT"/>
    <property type="match status" value="1"/>
</dbReference>
<dbReference type="Pfam" id="PF00890">
    <property type="entry name" value="FAD_binding_2"/>
    <property type="match status" value="1"/>
</dbReference>
<dbReference type="InterPro" id="IPR037099">
    <property type="entry name" value="Fum_R/Succ_DH_flav-like_C_sf"/>
</dbReference>
<evidence type="ECO:0000313" key="6">
    <source>
        <dbReference type="EMBL" id="GAF06631.1"/>
    </source>
</evidence>
<dbReference type="InterPro" id="IPR036188">
    <property type="entry name" value="FAD/NAD-bd_sf"/>
</dbReference>
<dbReference type="InterPro" id="IPR030664">
    <property type="entry name" value="SdhA/FrdA/AprA"/>
</dbReference>
<organism evidence="6 7">
    <name type="scientific">Paenibacillus pini JCM 16418</name>
    <dbReference type="NCBI Taxonomy" id="1236976"/>
    <lineage>
        <taxon>Bacteria</taxon>
        <taxon>Bacillati</taxon>
        <taxon>Bacillota</taxon>
        <taxon>Bacilli</taxon>
        <taxon>Bacillales</taxon>
        <taxon>Paenibacillaceae</taxon>
        <taxon>Paenibacillus</taxon>
    </lineage>
</organism>
<keyword evidence="1" id="KW-0285">Flavoprotein</keyword>
<dbReference type="InterPro" id="IPR015939">
    <property type="entry name" value="Fum_Rdtase/Succ_DH_flav-like_C"/>
</dbReference>
<dbReference type="PRINTS" id="PR00411">
    <property type="entry name" value="PNDRDTASEI"/>
</dbReference>
<protein>
    <submittedName>
        <fullName evidence="6">Succinate dehydrogenase flavoprotein subunit</fullName>
    </submittedName>
</protein>
<evidence type="ECO:0000256" key="3">
    <source>
        <dbReference type="PIRSR" id="PIRSR000171-1"/>
    </source>
</evidence>
<dbReference type="PIRSF" id="PIRSF000171">
    <property type="entry name" value="SDHA_APRA_LASPO"/>
    <property type="match status" value="1"/>
</dbReference>
<name>W7YQ00_9BACL</name>
<evidence type="ECO:0000259" key="4">
    <source>
        <dbReference type="Pfam" id="PF00890"/>
    </source>
</evidence>
<reference evidence="6 7" key="1">
    <citation type="journal article" date="2014" name="Genome Announc.">
        <title>Draft Genome Sequence of Paenibacillus pini JCM 16418T, Isolated from the Rhizosphere of Pine Tree.</title>
        <authorList>
            <person name="Yuki M."/>
            <person name="Oshima K."/>
            <person name="Suda W."/>
            <person name="Oshida Y."/>
            <person name="Kitamura K."/>
            <person name="Iida Y."/>
            <person name="Hattori M."/>
            <person name="Ohkuma M."/>
        </authorList>
    </citation>
    <scope>NUCLEOTIDE SEQUENCE [LARGE SCALE GENOMIC DNA]</scope>
    <source>
        <strain evidence="6 7">JCM 16418</strain>
    </source>
</reference>
<dbReference type="InterPro" id="IPR003953">
    <property type="entry name" value="FAD-dep_OxRdtase_2_FAD-bd"/>
</dbReference>
<dbReference type="PRINTS" id="PR00368">
    <property type="entry name" value="FADPNR"/>
</dbReference>
<dbReference type="GO" id="GO:0016491">
    <property type="term" value="F:oxidoreductase activity"/>
    <property type="evidence" value="ECO:0007669"/>
    <property type="project" value="UniProtKB-KW"/>
</dbReference>
<gene>
    <name evidence="6" type="ORF">JCM16418_601</name>
</gene>
<keyword evidence="7" id="KW-1185">Reference proteome</keyword>
<sequence length="535" mass="57579">MSEVAQVGSLNLTTDVLVIGGGPAGTWAALTAAAKGVNVVLADKGYCGSSGATAPSGTGVWYVKPDEKLREEAKASRFLMGGQLAEHRWMDRVLDRTYENMNKLGVFGYPFPVDEQGNPHRRGLQGPEYMKLMRRLIKKAGVRILDHSPALELLADEHGVAGAAGVHKQSGKTWTVQAGSVVIATGGCAFLSKALGCNVLTGDGYLFAAEAGASLSGMEFSNAYAICPTFSSVTKTAFYSYASFYHEDGSIVEGASSKKGRSVLARHLLEGRQMFAKLDGAAEDLRPLLRVAQTNFFLPFDRLGIDPFTQAFPVTLRFEGTVRGTGGIHITNESCGTAVPGLYAAGDAATRELICGGFTGGGSHNAAWAMSSGSFAGEGAAAYTQSLGQYAARRSPVGCSSSTLIRQEMRPGAAAKTEEYISAVQDEVKPYQLNLFRTEQGLTSSLNRLDGLWKEQRNREIQRSPEGVKAREAEAMTATARWMYHSALARTETRGMHKREDYQVTDNSQHHRLISGGLDKIWVKTEAVNKERVLL</sequence>
<dbReference type="AlphaFoldDB" id="W7YQ00"/>
<feature type="domain" description="Fumarate reductase/succinate dehydrogenase flavoprotein-like C-terminal" evidence="5">
    <location>
        <begin position="433"/>
        <end position="510"/>
    </location>
</feature>
<comment type="caution">
    <text evidence="6">The sequence shown here is derived from an EMBL/GenBank/DDBJ whole genome shotgun (WGS) entry which is preliminary data.</text>
</comment>
<evidence type="ECO:0000259" key="5">
    <source>
        <dbReference type="Pfam" id="PF02910"/>
    </source>
</evidence>
<dbReference type="Proteomes" id="UP000019364">
    <property type="component" value="Unassembled WGS sequence"/>
</dbReference>
<dbReference type="EMBL" id="BAVZ01000001">
    <property type="protein sequence ID" value="GAF06631.1"/>
    <property type="molecule type" value="Genomic_DNA"/>
</dbReference>
<dbReference type="Gene3D" id="3.50.50.60">
    <property type="entry name" value="FAD/NAD(P)-binding domain"/>
    <property type="match status" value="2"/>
</dbReference>
<accession>W7YQ00</accession>
<evidence type="ECO:0000256" key="2">
    <source>
        <dbReference type="ARBA" id="ARBA00023002"/>
    </source>
</evidence>